<keyword evidence="4" id="KW-1185">Reference proteome</keyword>
<dbReference type="InterPro" id="IPR050231">
    <property type="entry name" value="Iron_ascorbate_oxido_reductase"/>
</dbReference>
<dbReference type="SUPFAM" id="SSF51197">
    <property type="entry name" value="Clavaminate synthase-like"/>
    <property type="match status" value="1"/>
</dbReference>
<sequence>MCQALQNIGFCYLKNHGVPDEQLKQVLEYSKQFFSQPLEEKEKCAKPDEGYDGWIGLEKENLNLERPVGDYKETYNITPTCEIWPTNMPEFETVLMDFLRKCIDLALRVFDVISVGLNLEDKNFFRNCHKLIGQRGNVTALRSLFYPAIPMEKEIKEGQVRCGEHSDYGTLTLLFQDLVGGLEVKTRDGDYIPATPISSTIVVNIGDMMQRWTADKLIATKHRVLIPKEESIKRQNRQSAALFVVPDSFSVITCLDDSEKYPPITCIDYLYGKFYEKF</sequence>
<evidence type="ECO:0000259" key="2">
    <source>
        <dbReference type="PROSITE" id="PS51471"/>
    </source>
</evidence>
<protein>
    <recommendedName>
        <fullName evidence="2">Fe2OG dioxygenase domain-containing protein</fullName>
    </recommendedName>
</protein>
<reference evidence="3" key="1">
    <citation type="submission" date="2021-03" db="EMBL/GenBank/DDBJ databases">
        <authorList>
            <person name="Bekaert M."/>
        </authorList>
    </citation>
    <scope>NUCLEOTIDE SEQUENCE</scope>
</reference>
<dbReference type="Gene3D" id="2.60.120.330">
    <property type="entry name" value="B-lactam Antibiotic, Isopenicillin N Synthase, Chain"/>
    <property type="match status" value="1"/>
</dbReference>
<comment type="similarity">
    <text evidence="1">Belongs to the iron/ascorbate-dependent oxidoreductase family.</text>
</comment>
<dbReference type="InterPro" id="IPR044861">
    <property type="entry name" value="IPNS-like_FE2OG_OXY"/>
</dbReference>
<dbReference type="Pfam" id="PF03171">
    <property type="entry name" value="2OG-FeII_Oxy"/>
    <property type="match status" value="1"/>
</dbReference>
<dbReference type="AlphaFoldDB" id="A0A8S3T955"/>
<dbReference type="InterPro" id="IPR005123">
    <property type="entry name" value="Oxoglu/Fe-dep_dioxygenase_dom"/>
</dbReference>
<dbReference type="InterPro" id="IPR027443">
    <property type="entry name" value="IPNS-like_sf"/>
</dbReference>
<accession>A0A8S3T955</accession>
<dbReference type="PRINTS" id="PR00682">
    <property type="entry name" value="IPNSYNTHASE"/>
</dbReference>
<dbReference type="InterPro" id="IPR026992">
    <property type="entry name" value="DIOX_N"/>
</dbReference>
<evidence type="ECO:0000313" key="4">
    <source>
        <dbReference type="Proteomes" id="UP000683360"/>
    </source>
</evidence>
<dbReference type="OrthoDB" id="288590at2759"/>
<dbReference type="Proteomes" id="UP000683360">
    <property type="component" value="Unassembled WGS sequence"/>
</dbReference>
<organism evidence="3 4">
    <name type="scientific">Mytilus edulis</name>
    <name type="common">Blue mussel</name>
    <dbReference type="NCBI Taxonomy" id="6550"/>
    <lineage>
        <taxon>Eukaryota</taxon>
        <taxon>Metazoa</taxon>
        <taxon>Spiralia</taxon>
        <taxon>Lophotrochozoa</taxon>
        <taxon>Mollusca</taxon>
        <taxon>Bivalvia</taxon>
        <taxon>Autobranchia</taxon>
        <taxon>Pteriomorphia</taxon>
        <taxon>Mytilida</taxon>
        <taxon>Mytiloidea</taxon>
        <taxon>Mytilidae</taxon>
        <taxon>Mytilinae</taxon>
        <taxon>Mytilus</taxon>
    </lineage>
</organism>
<dbReference type="PROSITE" id="PS51471">
    <property type="entry name" value="FE2OG_OXY"/>
    <property type="match status" value="1"/>
</dbReference>
<dbReference type="PANTHER" id="PTHR47990">
    <property type="entry name" value="2-OXOGLUTARATE (2OG) AND FE(II)-DEPENDENT OXYGENASE SUPERFAMILY PROTEIN-RELATED"/>
    <property type="match status" value="1"/>
</dbReference>
<evidence type="ECO:0000313" key="3">
    <source>
        <dbReference type="EMBL" id="CAG2226928.1"/>
    </source>
</evidence>
<dbReference type="GO" id="GO:0016491">
    <property type="term" value="F:oxidoreductase activity"/>
    <property type="evidence" value="ECO:0007669"/>
    <property type="project" value="UniProtKB-KW"/>
</dbReference>
<keyword evidence="1" id="KW-0479">Metal-binding</keyword>
<feature type="domain" description="Fe2OG dioxygenase" evidence="2">
    <location>
        <begin position="137"/>
        <end position="246"/>
    </location>
</feature>
<keyword evidence="1" id="KW-0408">Iron</keyword>
<dbReference type="EMBL" id="CAJPWZ010001945">
    <property type="protein sequence ID" value="CAG2226928.1"/>
    <property type="molecule type" value="Genomic_DNA"/>
</dbReference>
<dbReference type="Pfam" id="PF14226">
    <property type="entry name" value="DIOX_N"/>
    <property type="match status" value="1"/>
</dbReference>
<keyword evidence="1" id="KW-0560">Oxidoreductase</keyword>
<comment type="caution">
    <text evidence="3">The sequence shown here is derived from an EMBL/GenBank/DDBJ whole genome shotgun (WGS) entry which is preliminary data.</text>
</comment>
<name>A0A8S3T955_MYTED</name>
<dbReference type="FunFam" id="2.60.120.330:FF:000038">
    <property type="entry name" value="Si:dkey-10o6.2"/>
    <property type="match status" value="1"/>
</dbReference>
<dbReference type="GO" id="GO:0046872">
    <property type="term" value="F:metal ion binding"/>
    <property type="evidence" value="ECO:0007669"/>
    <property type="project" value="UniProtKB-KW"/>
</dbReference>
<evidence type="ECO:0000256" key="1">
    <source>
        <dbReference type="RuleBase" id="RU003682"/>
    </source>
</evidence>
<gene>
    <name evidence="3" type="ORF">MEDL_39916</name>
</gene>
<proteinExistence type="inferred from homology"/>